<dbReference type="RefSeq" id="WP_090441547.1">
    <property type="nucleotide sequence ID" value="NZ_FOHU01000004.1"/>
</dbReference>
<feature type="transmembrane region" description="Helical" evidence="5">
    <location>
        <begin position="112"/>
        <end position="134"/>
    </location>
</feature>
<keyword evidence="3 5" id="KW-1133">Transmembrane helix</keyword>
<evidence type="ECO:0000256" key="2">
    <source>
        <dbReference type="ARBA" id="ARBA00022692"/>
    </source>
</evidence>
<dbReference type="EMBL" id="FOHU01000004">
    <property type="protein sequence ID" value="SET11699.1"/>
    <property type="molecule type" value="Genomic_DNA"/>
</dbReference>
<proteinExistence type="predicted"/>
<dbReference type="Proteomes" id="UP000199568">
    <property type="component" value="Unassembled WGS sequence"/>
</dbReference>
<feature type="transmembrane region" description="Helical" evidence="5">
    <location>
        <begin position="58"/>
        <end position="78"/>
    </location>
</feature>
<dbReference type="STRING" id="426128.SAMN05660297_01463"/>
<feature type="transmembrane region" description="Helical" evidence="5">
    <location>
        <begin position="200"/>
        <end position="218"/>
    </location>
</feature>
<evidence type="ECO:0000313" key="6">
    <source>
        <dbReference type="EMBL" id="SET11699.1"/>
    </source>
</evidence>
<dbReference type="InterPro" id="IPR003689">
    <property type="entry name" value="ZIP"/>
</dbReference>
<feature type="transmembrane region" description="Helical" evidence="5">
    <location>
        <begin position="230"/>
        <end position="247"/>
    </location>
</feature>
<evidence type="ECO:0000256" key="5">
    <source>
        <dbReference type="SAM" id="Phobius"/>
    </source>
</evidence>
<evidence type="ECO:0000256" key="4">
    <source>
        <dbReference type="ARBA" id="ARBA00023136"/>
    </source>
</evidence>
<sequence length="248" mass="25821">MESLLYSFLAGISTSLGVIILIIFGKPSEKVLATLLGFAGGIMLAISVFELMPEAVDLGSMTSTLIGFILGAGMMYLLDKVLPHSHLSESDDLVIENPERFKETSNPMLRTGYLILFGIALHNLPEGLAIGAGLEASPELGLFIAVAIALHNIPEGLAMAGPLKAGGLSSLKIFLFTLVAGLMTPLGAAIGLIFFSISPVFVGGSLAFAAGAMIYIVNDELIPQANSMHDHLGNAGLIAGLLLGFVLL</sequence>
<dbReference type="PANTHER" id="PTHR11040">
    <property type="entry name" value="ZINC/IRON TRANSPORTER"/>
    <property type="match status" value="1"/>
</dbReference>
<comment type="subcellular location">
    <subcellularLocation>
        <location evidence="1">Membrane</location>
        <topology evidence="1">Multi-pass membrane protein</topology>
    </subcellularLocation>
</comment>
<feature type="transmembrane region" description="Helical" evidence="5">
    <location>
        <begin position="173"/>
        <end position="194"/>
    </location>
</feature>
<dbReference type="PANTHER" id="PTHR11040:SF205">
    <property type="entry name" value="ZINC TRANSPORTER ZUPT"/>
    <property type="match status" value="1"/>
</dbReference>
<organism evidence="6 7">
    <name type="scientific">Natronincola peptidivorans</name>
    <dbReference type="NCBI Taxonomy" id="426128"/>
    <lineage>
        <taxon>Bacteria</taxon>
        <taxon>Bacillati</taxon>
        <taxon>Bacillota</taxon>
        <taxon>Clostridia</taxon>
        <taxon>Peptostreptococcales</taxon>
        <taxon>Natronincolaceae</taxon>
        <taxon>Natronincola</taxon>
    </lineage>
</organism>
<evidence type="ECO:0000256" key="3">
    <source>
        <dbReference type="ARBA" id="ARBA00022989"/>
    </source>
</evidence>
<protein>
    <submittedName>
        <fullName evidence="6">Zinc transporter, ZIP family</fullName>
    </submittedName>
</protein>
<evidence type="ECO:0000313" key="7">
    <source>
        <dbReference type="Proteomes" id="UP000199568"/>
    </source>
</evidence>
<keyword evidence="7" id="KW-1185">Reference proteome</keyword>
<name>A0A1I0BYS9_9FIRM</name>
<dbReference type="OrthoDB" id="9787346at2"/>
<feature type="transmembrane region" description="Helical" evidence="5">
    <location>
        <begin position="31"/>
        <end position="52"/>
    </location>
</feature>
<accession>A0A1I0BYS9</accession>
<keyword evidence="4 5" id="KW-0472">Membrane</keyword>
<feature type="transmembrane region" description="Helical" evidence="5">
    <location>
        <begin position="140"/>
        <end position="161"/>
    </location>
</feature>
<dbReference type="GO" id="GO:0016020">
    <property type="term" value="C:membrane"/>
    <property type="evidence" value="ECO:0007669"/>
    <property type="project" value="UniProtKB-SubCell"/>
</dbReference>
<keyword evidence="2 5" id="KW-0812">Transmembrane</keyword>
<reference evidence="6 7" key="1">
    <citation type="submission" date="2016-10" db="EMBL/GenBank/DDBJ databases">
        <authorList>
            <person name="de Groot N.N."/>
        </authorList>
    </citation>
    <scope>NUCLEOTIDE SEQUENCE [LARGE SCALE GENOMIC DNA]</scope>
    <source>
        <strain evidence="6 7">DSM 18979</strain>
    </source>
</reference>
<dbReference type="GO" id="GO:0005385">
    <property type="term" value="F:zinc ion transmembrane transporter activity"/>
    <property type="evidence" value="ECO:0007669"/>
    <property type="project" value="TreeGrafter"/>
</dbReference>
<dbReference type="Pfam" id="PF02535">
    <property type="entry name" value="Zip"/>
    <property type="match status" value="1"/>
</dbReference>
<feature type="transmembrane region" description="Helical" evidence="5">
    <location>
        <begin position="6"/>
        <end position="24"/>
    </location>
</feature>
<evidence type="ECO:0000256" key="1">
    <source>
        <dbReference type="ARBA" id="ARBA00004141"/>
    </source>
</evidence>
<dbReference type="AlphaFoldDB" id="A0A1I0BYS9"/>
<gene>
    <name evidence="6" type="ORF">SAMN05660297_01463</name>
</gene>